<organism evidence="9 10">
    <name type="scientific">Maribacter confluentis</name>
    <dbReference type="NCBI Taxonomy" id="1656093"/>
    <lineage>
        <taxon>Bacteria</taxon>
        <taxon>Pseudomonadati</taxon>
        <taxon>Bacteroidota</taxon>
        <taxon>Flavobacteriia</taxon>
        <taxon>Flavobacteriales</taxon>
        <taxon>Flavobacteriaceae</taxon>
        <taxon>Maribacter</taxon>
    </lineage>
</organism>
<evidence type="ECO:0000256" key="2">
    <source>
        <dbReference type="ARBA" id="ARBA00006275"/>
    </source>
</evidence>
<dbReference type="EMBL" id="JAUKUC010000001">
    <property type="protein sequence ID" value="MDO1513321.1"/>
    <property type="molecule type" value="Genomic_DNA"/>
</dbReference>
<dbReference type="RefSeq" id="WP_304436243.1">
    <property type="nucleotide sequence ID" value="NZ_JAUKUC010000001.1"/>
</dbReference>
<reference evidence="9" key="1">
    <citation type="journal article" date="2014" name="Int. J. Syst. Evol. Microbiol.">
        <title>Complete genome of a new Firmicutes species belonging to the dominant human colonic microbiota ('Ruminococcus bicirculans') reveals two chromosomes and a selective capacity to utilize plant glucans.</title>
        <authorList>
            <consortium name="NISC Comparative Sequencing Program"/>
            <person name="Wegmann U."/>
            <person name="Louis P."/>
            <person name="Goesmann A."/>
            <person name="Henrissat B."/>
            <person name="Duncan S.H."/>
            <person name="Flint H.J."/>
        </authorList>
    </citation>
    <scope>NUCLEOTIDE SEQUENCE</scope>
    <source>
        <strain evidence="9">CECT 8869</strain>
    </source>
</reference>
<protein>
    <submittedName>
        <fullName evidence="9">RagB/SusD family nutrient uptake outer membrane protein</fullName>
    </submittedName>
</protein>
<feature type="domain" description="SusD-like N-terminal" evidence="8">
    <location>
        <begin position="27"/>
        <end position="227"/>
    </location>
</feature>
<evidence type="ECO:0000256" key="3">
    <source>
        <dbReference type="ARBA" id="ARBA00022729"/>
    </source>
</evidence>
<evidence type="ECO:0000256" key="6">
    <source>
        <dbReference type="SAM" id="SignalP"/>
    </source>
</evidence>
<keyword evidence="5" id="KW-0998">Cell outer membrane</keyword>
<keyword evidence="4" id="KW-0472">Membrane</keyword>
<dbReference type="InterPro" id="IPR033985">
    <property type="entry name" value="SusD-like_N"/>
</dbReference>
<evidence type="ECO:0000313" key="9">
    <source>
        <dbReference type="EMBL" id="MDO1513321.1"/>
    </source>
</evidence>
<keyword evidence="3 6" id="KW-0732">Signal</keyword>
<gene>
    <name evidence="9" type="ORF">Q2T41_11700</name>
</gene>
<feature type="chain" id="PRO_5046942314" evidence="6">
    <location>
        <begin position="26"/>
        <end position="647"/>
    </location>
</feature>
<evidence type="ECO:0000313" key="10">
    <source>
        <dbReference type="Proteomes" id="UP001168579"/>
    </source>
</evidence>
<dbReference type="SUPFAM" id="SSF48452">
    <property type="entry name" value="TPR-like"/>
    <property type="match status" value="1"/>
</dbReference>
<comment type="similarity">
    <text evidence="2">Belongs to the SusD family.</text>
</comment>
<dbReference type="Proteomes" id="UP001168579">
    <property type="component" value="Unassembled WGS sequence"/>
</dbReference>
<dbReference type="Gene3D" id="1.25.40.390">
    <property type="match status" value="1"/>
</dbReference>
<dbReference type="InterPro" id="IPR012944">
    <property type="entry name" value="SusD_RagB_dom"/>
</dbReference>
<comment type="caution">
    <text evidence="9">The sequence shown here is derived from an EMBL/GenBank/DDBJ whole genome shotgun (WGS) entry which is preliminary data.</text>
</comment>
<dbReference type="Pfam" id="PF07980">
    <property type="entry name" value="SusD_RagB"/>
    <property type="match status" value="1"/>
</dbReference>
<reference evidence="9" key="2">
    <citation type="submission" date="2023-06" db="EMBL/GenBank/DDBJ databases">
        <authorList>
            <person name="Lucena T."/>
            <person name="Sun Q."/>
        </authorList>
    </citation>
    <scope>NUCLEOTIDE SEQUENCE</scope>
    <source>
        <strain evidence="9">CECT 8869</strain>
    </source>
</reference>
<sequence length="647" mass="73159">MKNYKKHIVNICTALLLVGYLSSCSDDFLEEELTTQRSNEFFETEEGILSLATGATYKVLASTFPSEQQFATTNYGTDEFHVGGDDTNSPWNNYDSRFNSVVITTRTQAEEPWDNFYAGIAMTNQLIESINAIDSDNPAVKKTALGEAHFLRAYNYLKLVRQYGGVPLKLTVSTTVELEFTRASAEEVLAQVIEDFTKAYELLDNAVVFPAQISKDAAAHYLAKAYLTRASEINDSWNGETKTADLQAVVRLSDEVIANHPLAANYQELWDYTEPDGPNEFLPELILSAQFSRDRSLATSNFSTVPFTARYDDLPMMKRDLTGMRPYSRLAATYFTYDVFDHVNDSRFWKTFRTKHRVNRGGVFDGVEYTAGEDLGIMYIMNTPDDDRFDLTINNNNPDILYNGKTIPHVYVAYAEDGVGLLPNPRFPSLSKHFDSSRSSINDNRGLRDEILARSAETYLMAAEAKIRMGAYGEGLDYINTVRNRGAYKNGEDRAFYTDGAEAYPTSEFSQPVEDNSYIKENSYYESNNIPVTTDATDLTITDINNLPAEDEAIFNKLGISGEYDRMLNLVLNERTRELCGEWHRWEDLSRTLTLVERTIAFNPEAAPNIKDHHILRPIPQTFLDGIYTEGRTLTADEKQAMQNPGY</sequence>
<evidence type="ECO:0000259" key="7">
    <source>
        <dbReference type="Pfam" id="PF07980"/>
    </source>
</evidence>
<evidence type="ECO:0000256" key="4">
    <source>
        <dbReference type="ARBA" id="ARBA00023136"/>
    </source>
</evidence>
<accession>A0ABT8RR01</accession>
<evidence type="ECO:0000256" key="1">
    <source>
        <dbReference type="ARBA" id="ARBA00004442"/>
    </source>
</evidence>
<name>A0ABT8RR01_9FLAO</name>
<feature type="signal peptide" evidence="6">
    <location>
        <begin position="1"/>
        <end position="25"/>
    </location>
</feature>
<comment type="subcellular location">
    <subcellularLocation>
        <location evidence="1">Cell outer membrane</location>
    </subcellularLocation>
</comment>
<dbReference type="Pfam" id="PF14322">
    <property type="entry name" value="SusD-like_3"/>
    <property type="match status" value="1"/>
</dbReference>
<evidence type="ECO:0000256" key="5">
    <source>
        <dbReference type="ARBA" id="ARBA00023237"/>
    </source>
</evidence>
<keyword evidence="10" id="KW-1185">Reference proteome</keyword>
<evidence type="ECO:0000259" key="8">
    <source>
        <dbReference type="Pfam" id="PF14322"/>
    </source>
</evidence>
<dbReference type="InterPro" id="IPR011990">
    <property type="entry name" value="TPR-like_helical_dom_sf"/>
</dbReference>
<feature type="domain" description="RagB/SusD" evidence="7">
    <location>
        <begin position="284"/>
        <end position="603"/>
    </location>
</feature>
<proteinExistence type="inferred from homology"/>